<dbReference type="EMBL" id="GBRH01280814">
    <property type="protein sequence ID" value="JAD17081.1"/>
    <property type="molecule type" value="Transcribed_RNA"/>
</dbReference>
<feature type="region of interest" description="Disordered" evidence="1">
    <location>
        <begin position="84"/>
        <end position="157"/>
    </location>
</feature>
<accession>A0A0A8XTA4</accession>
<evidence type="ECO:0000313" key="3">
    <source>
        <dbReference type="EMBL" id="JAD17081.1"/>
    </source>
</evidence>
<keyword evidence="2" id="KW-0472">Membrane</keyword>
<name>A0A0A8XTA4_ARUDO</name>
<feature type="compositionally biased region" description="Polar residues" evidence="1">
    <location>
        <begin position="132"/>
        <end position="148"/>
    </location>
</feature>
<proteinExistence type="predicted"/>
<reference evidence="3" key="1">
    <citation type="submission" date="2014-09" db="EMBL/GenBank/DDBJ databases">
        <authorList>
            <person name="Magalhaes I.L.F."/>
            <person name="Oliveira U."/>
            <person name="Santos F.R."/>
            <person name="Vidigal T.H.D.A."/>
            <person name="Brescovit A.D."/>
            <person name="Santos A.J."/>
        </authorList>
    </citation>
    <scope>NUCLEOTIDE SEQUENCE</scope>
    <source>
        <tissue evidence="3">Shoot tissue taken approximately 20 cm above the soil surface</tissue>
    </source>
</reference>
<feature type="compositionally biased region" description="Acidic residues" evidence="1">
    <location>
        <begin position="107"/>
        <end position="120"/>
    </location>
</feature>
<keyword evidence="2" id="KW-0812">Transmembrane</keyword>
<feature type="compositionally biased region" description="Basic and acidic residues" evidence="1">
    <location>
        <begin position="121"/>
        <end position="130"/>
    </location>
</feature>
<feature type="compositionally biased region" description="Polar residues" evidence="1">
    <location>
        <begin position="93"/>
        <end position="105"/>
    </location>
</feature>
<reference evidence="3" key="2">
    <citation type="journal article" date="2015" name="Data Brief">
        <title>Shoot transcriptome of the giant reed, Arundo donax.</title>
        <authorList>
            <person name="Barrero R.A."/>
            <person name="Guerrero F.D."/>
            <person name="Moolhuijzen P."/>
            <person name="Goolsby J.A."/>
            <person name="Tidwell J."/>
            <person name="Bellgard S.E."/>
            <person name="Bellgard M.I."/>
        </authorList>
    </citation>
    <scope>NUCLEOTIDE SEQUENCE</scope>
    <source>
        <tissue evidence="3">Shoot tissue taken approximately 20 cm above the soil surface</tissue>
    </source>
</reference>
<dbReference type="AlphaFoldDB" id="A0A0A8XTA4"/>
<organism evidence="3">
    <name type="scientific">Arundo donax</name>
    <name type="common">Giant reed</name>
    <name type="synonym">Donax arundinaceus</name>
    <dbReference type="NCBI Taxonomy" id="35708"/>
    <lineage>
        <taxon>Eukaryota</taxon>
        <taxon>Viridiplantae</taxon>
        <taxon>Streptophyta</taxon>
        <taxon>Embryophyta</taxon>
        <taxon>Tracheophyta</taxon>
        <taxon>Spermatophyta</taxon>
        <taxon>Magnoliopsida</taxon>
        <taxon>Liliopsida</taxon>
        <taxon>Poales</taxon>
        <taxon>Poaceae</taxon>
        <taxon>PACMAD clade</taxon>
        <taxon>Arundinoideae</taxon>
        <taxon>Arundineae</taxon>
        <taxon>Arundo</taxon>
    </lineage>
</organism>
<evidence type="ECO:0000256" key="2">
    <source>
        <dbReference type="SAM" id="Phobius"/>
    </source>
</evidence>
<dbReference type="PANTHER" id="PTHR34200">
    <property type="entry name" value="DENTIN SIALOPHOSPHOPROTEIN-LIKE ISOFORM X1"/>
    <property type="match status" value="1"/>
</dbReference>
<evidence type="ECO:0000256" key="1">
    <source>
        <dbReference type="SAM" id="MobiDB-lite"/>
    </source>
</evidence>
<protein>
    <submittedName>
        <fullName evidence="3">Uncharacterized protein</fullName>
    </submittedName>
</protein>
<keyword evidence="2" id="KW-1133">Transmembrane helix</keyword>
<dbReference type="PANTHER" id="PTHR34200:SF2">
    <property type="entry name" value="TRANSMEMBRANE PROTEIN"/>
    <property type="match status" value="1"/>
</dbReference>
<sequence>MDITNISPDGGEIILNDGNGDCILQIRQPVSDWQQQFQQFAAYATRLNPIYGAYVFVFTVVLVGVVCLCCKFARRRGNDEVPYQQLEMGAQAPNPSGVDNPTSTTDGWEDGWDDDWDDEEAPARPSDKKPASSVSGNGLSLRSQTNSKDGWDVDWDD</sequence>
<feature type="transmembrane region" description="Helical" evidence="2">
    <location>
        <begin position="50"/>
        <end position="70"/>
    </location>
</feature>